<keyword evidence="2 5" id="KW-0689">Ribosomal protein</keyword>
<accession>A0A1F6WNV6</accession>
<comment type="similarity">
    <text evidence="1 5">Belongs to the bacterial ribosomal protein bL21 family.</text>
</comment>
<reference evidence="6 7" key="1">
    <citation type="journal article" date="2016" name="Nat. Commun.">
        <title>Thousands of microbial genomes shed light on interconnected biogeochemical processes in an aquifer system.</title>
        <authorList>
            <person name="Anantharaman K."/>
            <person name="Brown C.T."/>
            <person name="Hug L.A."/>
            <person name="Sharon I."/>
            <person name="Castelle C.J."/>
            <person name="Probst A.J."/>
            <person name="Thomas B.C."/>
            <person name="Singh A."/>
            <person name="Wilkins M.J."/>
            <person name="Karaoz U."/>
            <person name="Brodie E.L."/>
            <person name="Williams K.H."/>
            <person name="Hubbard S.S."/>
            <person name="Banfield J.F."/>
        </authorList>
    </citation>
    <scope>NUCLEOTIDE SEQUENCE [LARGE SCALE GENOMIC DNA]</scope>
</reference>
<dbReference type="PANTHER" id="PTHR21349:SF0">
    <property type="entry name" value="LARGE RIBOSOMAL SUBUNIT PROTEIN BL21M"/>
    <property type="match status" value="1"/>
</dbReference>
<dbReference type="GO" id="GO:0006412">
    <property type="term" value="P:translation"/>
    <property type="evidence" value="ECO:0007669"/>
    <property type="project" value="InterPro"/>
</dbReference>
<dbReference type="Pfam" id="PF00829">
    <property type="entry name" value="Ribosomal_L21p"/>
    <property type="match status" value="1"/>
</dbReference>
<dbReference type="GO" id="GO:0005840">
    <property type="term" value="C:ribosome"/>
    <property type="evidence" value="ECO:0007669"/>
    <property type="project" value="UniProtKB-KW"/>
</dbReference>
<dbReference type="InterPro" id="IPR001787">
    <property type="entry name" value="Ribosomal_bL21"/>
</dbReference>
<dbReference type="NCBIfam" id="TIGR00061">
    <property type="entry name" value="L21"/>
    <property type="match status" value="1"/>
</dbReference>
<evidence type="ECO:0000256" key="1">
    <source>
        <dbReference type="ARBA" id="ARBA00008563"/>
    </source>
</evidence>
<evidence type="ECO:0000256" key="4">
    <source>
        <dbReference type="ARBA" id="ARBA00035483"/>
    </source>
</evidence>
<dbReference type="GO" id="GO:0019843">
    <property type="term" value="F:rRNA binding"/>
    <property type="evidence" value="ECO:0007669"/>
    <property type="project" value="UniProtKB-KW"/>
</dbReference>
<dbReference type="Proteomes" id="UP000179448">
    <property type="component" value="Unassembled WGS sequence"/>
</dbReference>
<evidence type="ECO:0000256" key="3">
    <source>
        <dbReference type="ARBA" id="ARBA00023274"/>
    </source>
</evidence>
<dbReference type="STRING" id="1801766.A2997_00345"/>
<dbReference type="SUPFAM" id="SSF141091">
    <property type="entry name" value="L21p-like"/>
    <property type="match status" value="1"/>
</dbReference>
<dbReference type="EMBL" id="MFUQ01000015">
    <property type="protein sequence ID" value="OGI83553.1"/>
    <property type="molecule type" value="Genomic_DNA"/>
</dbReference>
<dbReference type="AlphaFoldDB" id="A0A1F6WNV6"/>
<gene>
    <name evidence="6" type="ORF">A2997_00345</name>
</gene>
<evidence type="ECO:0000256" key="5">
    <source>
        <dbReference type="RuleBase" id="RU000562"/>
    </source>
</evidence>
<keyword evidence="5" id="KW-0699">rRNA-binding</keyword>
<dbReference type="GO" id="GO:0003735">
    <property type="term" value="F:structural constituent of ribosome"/>
    <property type="evidence" value="ECO:0007669"/>
    <property type="project" value="InterPro"/>
</dbReference>
<dbReference type="InterPro" id="IPR028909">
    <property type="entry name" value="bL21-like"/>
</dbReference>
<comment type="caution">
    <text evidence="6">The sequence shown here is derived from an EMBL/GenBank/DDBJ whole genome shotgun (WGS) entry which is preliminary data.</text>
</comment>
<dbReference type="PANTHER" id="PTHR21349">
    <property type="entry name" value="50S RIBOSOMAL PROTEIN L21"/>
    <property type="match status" value="1"/>
</dbReference>
<evidence type="ECO:0000313" key="6">
    <source>
        <dbReference type="EMBL" id="OGI83553.1"/>
    </source>
</evidence>
<dbReference type="GO" id="GO:1990904">
    <property type="term" value="C:ribonucleoprotein complex"/>
    <property type="evidence" value="ECO:0007669"/>
    <property type="project" value="UniProtKB-KW"/>
</dbReference>
<dbReference type="GO" id="GO:0005737">
    <property type="term" value="C:cytoplasm"/>
    <property type="evidence" value="ECO:0007669"/>
    <property type="project" value="UniProtKB-ARBA"/>
</dbReference>
<keyword evidence="3 5" id="KW-0687">Ribonucleoprotein</keyword>
<dbReference type="InterPro" id="IPR036164">
    <property type="entry name" value="bL21-like_sf"/>
</dbReference>
<name>A0A1F6WNV6_9BACT</name>
<comment type="function">
    <text evidence="5">This protein binds to 23S rRNA in the presence of protein L20.</text>
</comment>
<keyword evidence="5" id="KW-0694">RNA-binding</keyword>
<proteinExistence type="inferred from homology"/>
<organism evidence="6 7">
    <name type="scientific">Candidatus Nomurabacteria bacterium RIFCSPLOWO2_01_FULL_36_10b</name>
    <dbReference type="NCBI Taxonomy" id="1801766"/>
    <lineage>
        <taxon>Bacteria</taxon>
        <taxon>Candidatus Nomuraibacteriota</taxon>
    </lineage>
</organism>
<sequence>METGGKQYKVSEDQVISIEKLDAIRVGDVITFDKVVLLETGSETTLGTPYISDAKVTGVLEKSGLGEKIRVQRFHSKSNWHRAYGHRQPFMKVKITKIS</sequence>
<evidence type="ECO:0000256" key="2">
    <source>
        <dbReference type="ARBA" id="ARBA00022980"/>
    </source>
</evidence>
<protein>
    <recommendedName>
        <fullName evidence="4 5">50S ribosomal protein L21</fullName>
    </recommendedName>
</protein>
<evidence type="ECO:0000313" key="7">
    <source>
        <dbReference type="Proteomes" id="UP000179448"/>
    </source>
</evidence>